<evidence type="ECO:0000313" key="1">
    <source>
        <dbReference type="EMBL" id="KAG8090365.1"/>
    </source>
</evidence>
<reference evidence="1" key="2">
    <citation type="submission" date="2021-02" db="EMBL/GenBank/DDBJ databases">
        <authorList>
            <person name="Kimball J.A."/>
            <person name="Haas M.W."/>
            <person name="Macchietto M."/>
            <person name="Kono T."/>
            <person name="Duquette J."/>
            <person name="Shao M."/>
        </authorList>
    </citation>
    <scope>NUCLEOTIDE SEQUENCE</scope>
    <source>
        <tissue evidence="1">Fresh leaf tissue</tissue>
    </source>
</reference>
<organism evidence="1 2">
    <name type="scientific">Zizania palustris</name>
    <name type="common">Northern wild rice</name>
    <dbReference type="NCBI Taxonomy" id="103762"/>
    <lineage>
        <taxon>Eukaryota</taxon>
        <taxon>Viridiplantae</taxon>
        <taxon>Streptophyta</taxon>
        <taxon>Embryophyta</taxon>
        <taxon>Tracheophyta</taxon>
        <taxon>Spermatophyta</taxon>
        <taxon>Magnoliopsida</taxon>
        <taxon>Liliopsida</taxon>
        <taxon>Poales</taxon>
        <taxon>Poaceae</taxon>
        <taxon>BOP clade</taxon>
        <taxon>Oryzoideae</taxon>
        <taxon>Oryzeae</taxon>
        <taxon>Zizaniinae</taxon>
        <taxon>Zizania</taxon>
    </lineage>
</organism>
<comment type="caution">
    <text evidence="1">The sequence shown here is derived from an EMBL/GenBank/DDBJ whole genome shotgun (WGS) entry which is preliminary data.</text>
</comment>
<name>A0A8J5WHN0_ZIZPA</name>
<evidence type="ECO:0000313" key="2">
    <source>
        <dbReference type="Proteomes" id="UP000729402"/>
    </source>
</evidence>
<proteinExistence type="predicted"/>
<reference evidence="1" key="1">
    <citation type="journal article" date="2021" name="bioRxiv">
        <title>Whole Genome Assembly and Annotation of Northern Wild Rice, Zizania palustris L., Supports a Whole Genome Duplication in the Zizania Genus.</title>
        <authorList>
            <person name="Haas M."/>
            <person name="Kono T."/>
            <person name="Macchietto M."/>
            <person name="Millas R."/>
            <person name="McGilp L."/>
            <person name="Shao M."/>
            <person name="Duquette J."/>
            <person name="Hirsch C.N."/>
            <person name="Kimball J."/>
        </authorList>
    </citation>
    <scope>NUCLEOTIDE SEQUENCE</scope>
    <source>
        <tissue evidence="1">Fresh leaf tissue</tissue>
    </source>
</reference>
<dbReference type="EMBL" id="JAAALK010000081">
    <property type="protein sequence ID" value="KAG8090365.1"/>
    <property type="molecule type" value="Genomic_DNA"/>
</dbReference>
<sequence length="81" mass="8878">MHSCYGDDISPLYCCGMILLFAIRCHNVGDLWRARKGLCRGQIQCGAASGSFWWTASIPGKSSAGNEFSTLMRRPFAAFAL</sequence>
<dbReference type="AlphaFoldDB" id="A0A8J5WHN0"/>
<gene>
    <name evidence="1" type="ORF">GUJ93_ZPchr0011g27159</name>
</gene>
<dbReference type="Proteomes" id="UP000729402">
    <property type="component" value="Unassembled WGS sequence"/>
</dbReference>
<accession>A0A8J5WHN0</accession>
<keyword evidence="2" id="KW-1185">Reference proteome</keyword>
<protein>
    <submittedName>
        <fullName evidence="1">Uncharacterized protein</fullName>
    </submittedName>
</protein>